<dbReference type="NCBIfam" id="TIGR04056">
    <property type="entry name" value="OMP_RagA_SusC"/>
    <property type="match status" value="1"/>
</dbReference>
<keyword evidence="2 7" id="KW-0813">Transport</keyword>
<dbReference type="PROSITE" id="PS52016">
    <property type="entry name" value="TONB_DEPENDENT_REC_3"/>
    <property type="match status" value="1"/>
</dbReference>
<evidence type="ECO:0000256" key="3">
    <source>
        <dbReference type="ARBA" id="ARBA00022452"/>
    </source>
</evidence>
<dbReference type="SUPFAM" id="SSF56935">
    <property type="entry name" value="Porins"/>
    <property type="match status" value="1"/>
</dbReference>
<keyword evidence="6 7" id="KW-0998">Cell outer membrane</keyword>
<name>A0ABT4L3V3_9SPHI</name>
<dbReference type="Proteomes" id="UP001144347">
    <property type="component" value="Unassembled WGS sequence"/>
</dbReference>
<dbReference type="InterPro" id="IPR036942">
    <property type="entry name" value="Beta-barrel_TonB_sf"/>
</dbReference>
<evidence type="ECO:0000256" key="5">
    <source>
        <dbReference type="ARBA" id="ARBA00023136"/>
    </source>
</evidence>
<dbReference type="NCBIfam" id="TIGR04057">
    <property type="entry name" value="SusC_RagA_signa"/>
    <property type="match status" value="1"/>
</dbReference>
<reference evidence="9" key="1">
    <citation type="submission" date="2022-12" db="EMBL/GenBank/DDBJ databases">
        <title>Genome sequence of HCMS5-2.</title>
        <authorList>
            <person name="Woo H."/>
        </authorList>
    </citation>
    <scope>NUCLEOTIDE SEQUENCE</scope>
    <source>
        <strain evidence="9">HCMS5-2</strain>
    </source>
</reference>
<comment type="caution">
    <text evidence="9">The sequence shown here is derived from an EMBL/GenBank/DDBJ whole genome shotgun (WGS) entry which is preliminary data.</text>
</comment>
<dbReference type="RefSeq" id="WP_269425691.1">
    <property type="nucleotide sequence ID" value="NZ_JAPWGM010000001.1"/>
</dbReference>
<evidence type="ECO:0000256" key="6">
    <source>
        <dbReference type="ARBA" id="ARBA00023237"/>
    </source>
</evidence>
<dbReference type="Gene3D" id="2.40.170.20">
    <property type="entry name" value="TonB-dependent receptor, beta-barrel domain"/>
    <property type="match status" value="1"/>
</dbReference>
<dbReference type="SUPFAM" id="SSF49464">
    <property type="entry name" value="Carboxypeptidase regulatory domain-like"/>
    <property type="match status" value="1"/>
</dbReference>
<evidence type="ECO:0000259" key="8">
    <source>
        <dbReference type="Pfam" id="PF07715"/>
    </source>
</evidence>
<evidence type="ECO:0000256" key="2">
    <source>
        <dbReference type="ARBA" id="ARBA00022448"/>
    </source>
</evidence>
<protein>
    <submittedName>
        <fullName evidence="9">TonB-dependent receptor</fullName>
    </submittedName>
</protein>
<evidence type="ECO:0000256" key="4">
    <source>
        <dbReference type="ARBA" id="ARBA00022692"/>
    </source>
</evidence>
<keyword evidence="10" id="KW-1185">Reference proteome</keyword>
<dbReference type="InterPro" id="IPR008969">
    <property type="entry name" value="CarboxyPept-like_regulatory"/>
</dbReference>
<dbReference type="Pfam" id="PF07715">
    <property type="entry name" value="Plug"/>
    <property type="match status" value="1"/>
</dbReference>
<dbReference type="InterPro" id="IPR023997">
    <property type="entry name" value="TonB-dep_OMP_SusC/RagA_CS"/>
</dbReference>
<dbReference type="InterPro" id="IPR039426">
    <property type="entry name" value="TonB-dep_rcpt-like"/>
</dbReference>
<dbReference type="Gene3D" id="2.170.130.10">
    <property type="entry name" value="TonB-dependent receptor, plug domain"/>
    <property type="match status" value="1"/>
</dbReference>
<keyword evidence="4 7" id="KW-0812">Transmembrane</keyword>
<sequence length="1128" mass="124223">MTIKLLPQKGLYQAWLLKLLLYMKLTFTLVLLLTLQVTAKLHSQEKISLNVKNERIDKVLKLIERQSKYHFVYSTNYLNTEKRLDLNVNNADLREVLNKLFNGEIKYSSTPSGMVMLSLSEENLSDITVKGKVTDKSGALPGASVYLKSNPGIGTTTDGAGNFVINVPDDGVLVIKSIGYKMRELPVNKQTVINVVMEEEDNNLTDVVVVGYGTQKKASLTSAINTVDKKLLTSRPVSSLTTALQGVVPGMAIKATPGDVGNDLGTINIRGRGNLGGSDALYVVDGVIVSAADFARINPNDVENLSILKDASATAIYGARAGYGVILVTTKKGNNGKATINYNGYYGIQSPTVLPKWLGSYDYATLRNEAAANAGQAAVYSVSDMQKIQDHSDPDHFPDNDWYKLTLRETAPMMEHNLNVSGGNDATKYYIGGTYFKQNSLQKGKDLGRFSLRSNIDTKVTDKFKVGTNLSFTRDNIDNPNGPLSFLDLNRLVPLMVNKQSNGNWGTINGNRVDGTLGAINTIRKMQEGGRNVNTQNRFLGTVNATYSPIKGLDITGLVSYNYVNIFTNDFLNTIDPLVNFNTGANISGTGVATNQLTQRWQTNARILTQGLVSYEKNIDKHYFKILGGTSYENYTTRFVNVIRKNFVNNSLNDIDGGSTDPLNTATTGRTGQNAFESGFGRLNYAYDNKYLLEASVRFDGSSQFAPGHRWGNYPAVSGAWRISQEDFMKNVNWVNDLKIRASWGKSGNVNNVGNYDFYDALKTGSTVILDESQQDGVYPAQLFNPLLSWEKITTTNFGLDATLFKGLNIQLDVFNRLTQDILLQDPRVPIEAGLVYDPGDLNNNEYPSVNLGKVRNKGVELTLGYSGSVRDFKYSIGGNISKTKNTIEDLGGAQSTPVTGYYQNQVGNSVGAFYMYQSDGLFSTNAEVASHAFQSNATKAGDIKYVDQNGDGKIDADDRKIVGNDVPYLIYGLNFSASYKNFDISVLGQGVNNVKVYLEQEASQAFFNSAGAKSYVLNRWTAANPDPNAVYPRVLTSANNTQNLVLSDFWLFNADYFRIKNITLGYNLPDAWLKKIGFKALRIYASSNNPFTIRGDKRLKDFDPETPSARSSYPQLKTYSFGLNLSL</sequence>
<accession>A0ABT4L3V3</accession>
<dbReference type="Pfam" id="PF13715">
    <property type="entry name" value="CarbopepD_reg_2"/>
    <property type="match status" value="1"/>
</dbReference>
<dbReference type="InterPro" id="IPR012910">
    <property type="entry name" value="Plug_dom"/>
</dbReference>
<organism evidence="9 10">
    <name type="scientific">Pedobacter punctiformis</name>
    <dbReference type="NCBI Taxonomy" id="3004097"/>
    <lineage>
        <taxon>Bacteria</taxon>
        <taxon>Pseudomonadati</taxon>
        <taxon>Bacteroidota</taxon>
        <taxon>Sphingobacteriia</taxon>
        <taxon>Sphingobacteriales</taxon>
        <taxon>Sphingobacteriaceae</taxon>
        <taxon>Pedobacter</taxon>
    </lineage>
</organism>
<feature type="domain" description="TonB-dependent receptor plug" evidence="8">
    <location>
        <begin position="217"/>
        <end position="325"/>
    </location>
</feature>
<keyword evidence="9" id="KW-0675">Receptor</keyword>
<comment type="similarity">
    <text evidence="7">Belongs to the TonB-dependent receptor family.</text>
</comment>
<evidence type="ECO:0000313" key="10">
    <source>
        <dbReference type="Proteomes" id="UP001144347"/>
    </source>
</evidence>
<keyword evidence="5 7" id="KW-0472">Membrane</keyword>
<evidence type="ECO:0000313" key="9">
    <source>
        <dbReference type="EMBL" id="MCZ4242596.1"/>
    </source>
</evidence>
<proteinExistence type="inferred from homology"/>
<dbReference type="InterPro" id="IPR023996">
    <property type="entry name" value="TonB-dep_OMP_SusC/RagA"/>
</dbReference>
<gene>
    <name evidence="9" type="ORF">O0955_01145</name>
</gene>
<evidence type="ECO:0000256" key="7">
    <source>
        <dbReference type="PROSITE-ProRule" id="PRU01360"/>
    </source>
</evidence>
<comment type="subcellular location">
    <subcellularLocation>
        <location evidence="1 7">Cell outer membrane</location>
        <topology evidence="1 7">Multi-pass membrane protein</topology>
    </subcellularLocation>
</comment>
<keyword evidence="3 7" id="KW-1134">Transmembrane beta strand</keyword>
<dbReference type="EMBL" id="JAPWGM010000001">
    <property type="protein sequence ID" value="MCZ4242596.1"/>
    <property type="molecule type" value="Genomic_DNA"/>
</dbReference>
<dbReference type="InterPro" id="IPR037066">
    <property type="entry name" value="Plug_dom_sf"/>
</dbReference>
<evidence type="ECO:0000256" key="1">
    <source>
        <dbReference type="ARBA" id="ARBA00004571"/>
    </source>
</evidence>